<keyword evidence="3" id="KW-0489">Methyltransferase</keyword>
<keyword evidence="3" id="KW-0808">Transferase</keyword>
<feature type="domain" description="JmjC" evidence="2">
    <location>
        <begin position="1"/>
        <end position="146"/>
    </location>
</feature>
<comment type="caution">
    <text evidence="3">The sequence shown here is derived from an EMBL/GenBank/DDBJ whole genome shotgun (WGS) entry which is preliminary data.</text>
</comment>
<accession>A0A834TU22</accession>
<name>A0A834TU22_9FABA</name>
<dbReference type="PANTHER" id="PTHR12461:SF105">
    <property type="entry name" value="HYPOXIA-INDUCIBLE FACTOR 1-ALPHA INHIBITOR"/>
    <property type="match status" value="1"/>
</dbReference>
<dbReference type="OrthoDB" id="47172at2759"/>
<comment type="similarity">
    <text evidence="1">Belongs to the JARID1 histone demethylase family.</text>
</comment>
<dbReference type="Pfam" id="PF13621">
    <property type="entry name" value="Cupin_8"/>
    <property type="match status" value="1"/>
</dbReference>
<evidence type="ECO:0000313" key="4">
    <source>
        <dbReference type="Proteomes" id="UP000634136"/>
    </source>
</evidence>
<evidence type="ECO:0000259" key="2">
    <source>
        <dbReference type="PROSITE" id="PS51184"/>
    </source>
</evidence>
<sequence length="146" mass="16666">MDLNETTATLHGRPSNVYAIALALVDYLKRVAGDRTIPVEVGKNSLCVEWKQELITFSELLQRIESGGSSSSGPTYLGHHPLFDQVDLDDIDESKFPNVRDLEFVDCNIEEGEMLYIPPKWWHYVRSLTTSFFVSFWWSKGETCAF</sequence>
<dbReference type="PANTHER" id="PTHR12461">
    <property type="entry name" value="HYPOXIA-INDUCIBLE FACTOR 1 ALPHA INHIBITOR-RELATED"/>
    <property type="match status" value="1"/>
</dbReference>
<dbReference type="PROSITE" id="PS51184">
    <property type="entry name" value="JMJC"/>
    <property type="match status" value="1"/>
</dbReference>
<dbReference type="SUPFAM" id="SSF51197">
    <property type="entry name" value="Clavaminate synthase-like"/>
    <property type="match status" value="1"/>
</dbReference>
<proteinExistence type="inferred from homology"/>
<dbReference type="Proteomes" id="UP000634136">
    <property type="component" value="Unassembled WGS sequence"/>
</dbReference>
<dbReference type="AlphaFoldDB" id="A0A834TU22"/>
<evidence type="ECO:0000256" key="1">
    <source>
        <dbReference type="ARBA" id="ARBA00006801"/>
    </source>
</evidence>
<reference evidence="3" key="1">
    <citation type="submission" date="2020-09" db="EMBL/GenBank/DDBJ databases">
        <title>Genome-Enabled Discovery of Anthraquinone Biosynthesis in Senna tora.</title>
        <authorList>
            <person name="Kang S.-H."/>
            <person name="Pandey R.P."/>
            <person name="Lee C.-M."/>
            <person name="Sim J.-S."/>
            <person name="Jeong J.-T."/>
            <person name="Choi B.-S."/>
            <person name="Jung M."/>
            <person name="Ginzburg D."/>
            <person name="Zhao K."/>
            <person name="Won S.Y."/>
            <person name="Oh T.-J."/>
            <person name="Yu Y."/>
            <person name="Kim N.-H."/>
            <person name="Lee O.R."/>
            <person name="Lee T.-H."/>
            <person name="Bashyal P."/>
            <person name="Kim T.-S."/>
            <person name="Lee W.-H."/>
            <person name="Kawkins C."/>
            <person name="Kim C.-K."/>
            <person name="Kim J.S."/>
            <person name="Ahn B.O."/>
            <person name="Rhee S.Y."/>
            <person name="Sohng J.K."/>
        </authorList>
    </citation>
    <scope>NUCLEOTIDE SEQUENCE</scope>
    <source>
        <tissue evidence="3">Leaf</tissue>
    </source>
</reference>
<dbReference type="Gene3D" id="2.60.120.650">
    <property type="entry name" value="Cupin"/>
    <property type="match status" value="2"/>
</dbReference>
<dbReference type="GO" id="GO:0032259">
    <property type="term" value="P:methylation"/>
    <property type="evidence" value="ECO:0007669"/>
    <property type="project" value="UniProtKB-KW"/>
</dbReference>
<dbReference type="InterPro" id="IPR003347">
    <property type="entry name" value="JmjC_dom"/>
</dbReference>
<organism evidence="3 4">
    <name type="scientific">Senna tora</name>
    <dbReference type="NCBI Taxonomy" id="362788"/>
    <lineage>
        <taxon>Eukaryota</taxon>
        <taxon>Viridiplantae</taxon>
        <taxon>Streptophyta</taxon>
        <taxon>Embryophyta</taxon>
        <taxon>Tracheophyta</taxon>
        <taxon>Spermatophyta</taxon>
        <taxon>Magnoliopsida</taxon>
        <taxon>eudicotyledons</taxon>
        <taxon>Gunneridae</taxon>
        <taxon>Pentapetalae</taxon>
        <taxon>rosids</taxon>
        <taxon>fabids</taxon>
        <taxon>Fabales</taxon>
        <taxon>Fabaceae</taxon>
        <taxon>Caesalpinioideae</taxon>
        <taxon>Cassia clade</taxon>
        <taxon>Senna</taxon>
    </lineage>
</organism>
<dbReference type="InterPro" id="IPR041667">
    <property type="entry name" value="Cupin_8"/>
</dbReference>
<evidence type="ECO:0000313" key="3">
    <source>
        <dbReference type="EMBL" id="KAF7824069.1"/>
    </source>
</evidence>
<gene>
    <name evidence="3" type="ORF">G2W53_022213</name>
</gene>
<dbReference type="EMBL" id="JAAIUW010000007">
    <property type="protein sequence ID" value="KAF7824069.1"/>
    <property type="molecule type" value="Genomic_DNA"/>
</dbReference>
<dbReference type="GO" id="GO:0008168">
    <property type="term" value="F:methyltransferase activity"/>
    <property type="evidence" value="ECO:0007669"/>
    <property type="project" value="UniProtKB-KW"/>
</dbReference>
<protein>
    <submittedName>
        <fullName evidence="3">Lysine-specific demethylase JMJ30</fullName>
    </submittedName>
</protein>
<keyword evidence="4" id="KW-1185">Reference proteome</keyword>